<dbReference type="Proteomes" id="UP000244338">
    <property type="component" value="Unassembled WGS sequence"/>
</dbReference>
<proteinExistence type="predicted"/>
<feature type="compositionally biased region" description="Basic and acidic residues" evidence="1">
    <location>
        <begin position="186"/>
        <end position="201"/>
    </location>
</feature>
<feature type="region of interest" description="Disordered" evidence="1">
    <location>
        <begin position="186"/>
        <end position="210"/>
    </location>
</feature>
<evidence type="ECO:0000256" key="1">
    <source>
        <dbReference type="SAM" id="MobiDB-lite"/>
    </source>
</evidence>
<reference evidence="4" key="1">
    <citation type="journal article" date="2018" name="Sci. Rep.">
        <title>Lignite coal burning seam in the remote Altai Mountains harbors a hydrogen-driven thermophilic microbial community.</title>
        <authorList>
            <person name="Kadnikov V.V."/>
            <person name="Mardanov A.V."/>
            <person name="Ivasenko D.A."/>
            <person name="Antsiferov D.V."/>
            <person name="Beletsky A.V."/>
            <person name="Karnachuk O.V."/>
            <person name="Ravin N.V."/>
        </authorList>
    </citation>
    <scope>NUCLEOTIDE SEQUENCE [LARGE SCALE GENOMIC DNA]</scope>
</reference>
<feature type="transmembrane region" description="Helical" evidence="2">
    <location>
        <begin position="541"/>
        <end position="561"/>
    </location>
</feature>
<accession>A0A2R6Y4H2</accession>
<feature type="transmembrane region" description="Helical" evidence="2">
    <location>
        <begin position="84"/>
        <end position="103"/>
    </location>
</feature>
<feature type="transmembrane region" description="Helical" evidence="2">
    <location>
        <begin position="37"/>
        <end position="56"/>
    </location>
</feature>
<evidence type="ECO:0000256" key="2">
    <source>
        <dbReference type="SAM" id="Phobius"/>
    </source>
</evidence>
<comment type="caution">
    <text evidence="3">The sequence shown here is derived from an EMBL/GenBank/DDBJ whole genome shotgun (WGS) entry which is preliminary data.</text>
</comment>
<feature type="transmembrane region" description="Helical" evidence="2">
    <location>
        <begin position="61"/>
        <end position="78"/>
    </location>
</feature>
<dbReference type="AlphaFoldDB" id="A0A2R6Y4H2"/>
<feature type="transmembrane region" description="Helical" evidence="2">
    <location>
        <begin position="110"/>
        <end position="129"/>
    </location>
</feature>
<dbReference type="EMBL" id="PEBX01000005">
    <property type="protein sequence ID" value="PTQ57558.1"/>
    <property type="molecule type" value="Genomic_DNA"/>
</dbReference>
<feature type="transmembrane region" description="Helical" evidence="2">
    <location>
        <begin position="12"/>
        <end position="31"/>
    </location>
</feature>
<keyword evidence="2" id="KW-0472">Membrane</keyword>
<protein>
    <submittedName>
        <fullName evidence="3">Uncharacterized protein</fullName>
    </submittedName>
</protein>
<keyword evidence="2" id="KW-0812">Transmembrane</keyword>
<keyword evidence="2" id="KW-1133">Transmembrane helix</keyword>
<evidence type="ECO:0000313" key="4">
    <source>
        <dbReference type="Proteomes" id="UP000244338"/>
    </source>
</evidence>
<name>A0A2R6Y4H2_9BACL</name>
<gene>
    <name evidence="3" type="ORF">BSOLF_1262</name>
</gene>
<organism evidence="3 4">
    <name type="scientific">Candidatus Carbonibacillus altaicus</name>
    <dbReference type="NCBI Taxonomy" id="2163959"/>
    <lineage>
        <taxon>Bacteria</taxon>
        <taxon>Bacillati</taxon>
        <taxon>Bacillota</taxon>
        <taxon>Bacilli</taxon>
        <taxon>Bacillales</taxon>
        <taxon>Candidatus Carbonibacillus</taxon>
    </lineage>
</organism>
<sequence>MLKLLQRGFLTFSFYAVLSFYLYFTYHWIIVPLALDGGLWGILAIIVITGALILIAPKDKVLPYAIFTFLFLFLDKALQETHLFDGAGQLFSIALLGGIVFLLGRLVIRLPYAALSALFLVALLFFMLWPRTEVRLWTEFRVAEVTSPIYVGNRSDYFPLYIDRDEKTGLDRIIVYGNREEVLGEGIRPDGRTNDKTERFPAEGSQADQEQNKKTYLLGPEIVRPYALIWQQGGLKRELISPEEERTWENRLMNDYPGFPYLEIAHGTYRPLIERDTLAERTLNFGHSPYLAFTLDALHLSGDLAARDGYLDEKASLLDGAFTSLRLAPGLLTGNYHQRPFQLVTEATQIIGAMQVKGEDVLVLLGKTLDIVHIERDGQPLITHRLSTNELPDLFTADYLIAPLPGEGDVLFVSFPTESNETAKILKPLPGGNWRVLFHAKDPLFRFEDVRTKDGKTTILALPTSRLSDYPQRYLAEYTYENGQLMYRWKAFYSLINVRYAKLWPENHGPLSWMAGDDEAIVGMRYGDHRLYVLVPHHVPVYPLLLSSNALVLLFIFISSWRQRLSKSLHQQKAGGVV</sequence>
<evidence type="ECO:0000313" key="3">
    <source>
        <dbReference type="EMBL" id="PTQ57558.1"/>
    </source>
</evidence>